<dbReference type="Proteomes" id="UP000635606">
    <property type="component" value="Unassembled WGS sequence"/>
</dbReference>
<organism evidence="1 2">
    <name type="scientific">Virgisporangium ochraceum</name>
    <dbReference type="NCBI Taxonomy" id="65505"/>
    <lineage>
        <taxon>Bacteria</taxon>
        <taxon>Bacillati</taxon>
        <taxon>Actinomycetota</taxon>
        <taxon>Actinomycetes</taxon>
        <taxon>Micromonosporales</taxon>
        <taxon>Micromonosporaceae</taxon>
        <taxon>Virgisporangium</taxon>
    </lineage>
</organism>
<comment type="caution">
    <text evidence="1">The sequence shown here is derived from an EMBL/GenBank/DDBJ whole genome shotgun (WGS) entry which is preliminary data.</text>
</comment>
<protein>
    <recommendedName>
        <fullName evidence="3">Zinc-binding dehydrogenase</fullName>
    </recommendedName>
</protein>
<sequence length="58" mass="5869">MGAVPRDPGTGHLEALAGMLAAGTLAPEIERVHPLAEVPAALEYLGTGHARGKLVVSV</sequence>
<dbReference type="Pfam" id="PF13602">
    <property type="entry name" value="ADH_zinc_N_2"/>
    <property type="match status" value="1"/>
</dbReference>
<name>A0A8J4EEP3_9ACTN</name>
<accession>A0A8J4EEP3</accession>
<evidence type="ECO:0000313" key="2">
    <source>
        <dbReference type="Proteomes" id="UP000635606"/>
    </source>
</evidence>
<reference evidence="1" key="1">
    <citation type="submission" date="2021-01" db="EMBL/GenBank/DDBJ databases">
        <title>Whole genome shotgun sequence of Virgisporangium ochraceum NBRC 16418.</title>
        <authorList>
            <person name="Komaki H."/>
            <person name="Tamura T."/>
        </authorList>
    </citation>
    <scope>NUCLEOTIDE SEQUENCE</scope>
    <source>
        <strain evidence="1">NBRC 16418</strain>
    </source>
</reference>
<keyword evidence="2" id="KW-1185">Reference proteome</keyword>
<dbReference type="AlphaFoldDB" id="A0A8J4EEP3"/>
<gene>
    <name evidence="1" type="ORF">Voc01_067500</name>
</gene>
<dbReference type="Gene3D" id="3.40.50.720">
    <property type="entry name" value="NAD(P)-binding Rossmann-like Domain"/>
    <property type="match status" value="1"/>
</dbReference>
<dbReference type="Gene3D" id="3.90.180.10">
    <property type="entry name" value="Medium-chain alcohol dehydrogenases, catalytic domain"/>
    <property type="match status" value="1"/>
</dbReference>
<proteinExistence type="predicted"/>
<evidence type="ECO:0008006" key="3">
    <source>
        <dbReference type="Google" id="ProtNLM"/>
    </source>
</evidence>
<dbReference type="EMBL" id="BOPH01000091">
    <property type="protein sequence ID" value="GIJ71833.1"/>
    <property type="molecule type" value="Genomic_DNA"/>
</dbReference>
<dbReference type="RefSeq" id="WP_203931698.1">
    <property type="nucleotide sequence ID" value="NZ_BOPH01000091.1"/>
</dbReference>
<evidence type="ECO:0000313" key="1">
    <source>
        <dbReference type="EMBL" id="GIJ71833.1"/>
    </source>
</evidence>